<dbReference type="Proteomes" id="UP000680714">
    <property type="component" value="Unassembled WGS sequence"/>
</dbReference>
<reference evidence="3 4" key="1">
    <citation type="submission" date="2021-04" db="EMBL/GenBank/DDBJ databases">
        <title>Magnetospirillum sulfuroxidans sp. nov., a facultative chemolithoautotrophic sulfur-oxidizing alphaproteobacterium isolated from freshwater sediment and proposals for Paramagetospirillum gen. nov., and Magnetospirillaceae fam. nov.</title>
        <authorList>
            <person name="Koziaeva V."/>
            <person name="Geelhoed J.S."/>
            <person name="Sorokin D.Y."/>
            <person name="Grouzdev D.S."/>
        </authorList>
    </citation>
    <scope>NUCLEOTIDE SEQUENCE [LARGE SCALE GENOMIC DNA]</scope>
    <source>
        <strain evidence="3 4">J10</strain>
    </source>
</reference>
<dbReference type="Pfam" id="PF00805">
    <property type="entry name" value="Pentapeptide"/>
    <property type="match status" value="3"/>
</dbReference>
<evidence type="ECO:0000313" key="4">
    <source>
        <dbReference type="Proteomes" id="UP000680714"/>
    </source>
</evidence>
<evidence type="ECO:0000313" key="3">
    <source>
        <dbReference type="EMBL" id="MBR9973608.1"/>
    </source>
</evidence>
<dbReference type="PANTHER" id="PTHR14136:SF17">
    <property type="entry name" value="BTB_POZ DOMAIN-CONTAINING PROTEIN KCTD9"/>
    <property type="match status" value="1"/>
</dbReference>
<name>A0ABS5IIT1_9PROT</name>
<dbReference type="InterPro" id="IPR001789">
    <property type="entry name" value="Sig_transdc_resp-reg_receiver"/>
</dbReference>
<organism evidence="3 4">
    <name type="scientific">Magnetospirillum sulfuroxidans</name>
    <dbReference type="NCBI Taxonomy" id="611300"/>
    <lineage>
        <taxon>Bacteria</taxon>
        <taxon>Pseudomonadati</taxon>
        <taxon>Pseudomonadota</taxon>
        <taxon>Alphaproteobacteria</taxon>
        <taxon>Rhodospirillales</taxon>
        <taxon>Rhodospirillaceae</taxon>
        <taxon>Magnetospirillum</taxon>
    </lineage>
</organism>
<dbReference type="InterPro" id="IPR011006">
    <property type="entry name" value="CheY-like_superfamily"/>
</dbReference>
<feature type="domain" description="Response regulatory" evidence="2">
    <location>
        <begin position="18"/>
        <end position="132"/>
    </location>
</feature>
<dbReference type="Gene3D" id="3.40.50.2300">
    <property type="match status" value="1"/>
</dbReference>
<dbReference type="SUPFAM" id="SSF52172">
    <property type="entry name" value="CheY-like"/>
    <property type="match status" value="1"/>
</dbReference>
<protein>
    <submittedName>
        <fullName evidence="3">Pentapeptide repeat-containing protein</fullName>
    </submittedName>
</protein>
<comment type="caution">
    <text evidence="3">The sequence shown here is derived from an EMBL/GenBank/DDBJ whole genome shotgun (WGS) entry which is preliminary data.</text>
</comment>
<dbReference type="Gene3D" id="2.160.20.80">
    <property type="entry name" value="E3 ubiquitin-protein ligase SopA"/>
    <property type="match status" value="1"/>
</dbReference>
<keyword evidence="4" id="KW-1185">Reference proteome</keyword>
<dbReference type="SUPFAM" id="SSF141571">
    <property type="entry name" value="Pentapeptide repeat-like"/>
    <property type="match status" value="1"/>
</dbReference>
<proteinExistence type="predicted"/>
<dbReference type="InterPro" id="IPR051082">
    <property type="entry name" value="Pentapeptide-BTB/POZ_domain"/>
</dbReference>
<gene>
    <name evidence="3" type="ORF">KEC16_17915</name>
</gene>
<dbReference type="EMBL" id="JAGTUF010000026">
    <property type="protein sequence ID" value="MBR9973608.1"/>
    <property type="molecule type" value="Genomic_DNA"/>
</dbReference>
<evidence type="ECO:0000259" key="2">
    <source>
        <dbReference type="PROSITE" id="PS50110"/>
    </source>
</evidence>
<accession>A0ABS5IIT1</accession>
<dbReference type="InterPro" id="IPR001646">
    <property type="entry name" value="5peptide_repeat"/>
</dbReference>
<sequence>MRHPTMLQTGDIDWKAIRVLLFSGDDAFRFLVRQTFRKLNVREILSTSVSADATPMMGQAPDIALLDPDGDLAMAEAFLQRVRKADVEMPVLLVGASTDKPMLARLLPLGLEGIVPKRVSGHELTHRVGETLKKPKRMAVPVVQPVSPLDLPVVQASPPPPPPPAPAPPVPVTVGTVEIPACANPVLPAALAPAARSAGYVPPPSLVGRRGGGKLDDGDIVAGQASVKRDYALVDDEDDAARRLAEKRKARWLEELARQGKTPKKGKDVAALDVSAIVAAHALWLVSQGGDGQRAVFNTMDLGGADLSGAVLANASFRQTDLSDAYLAQSRLDGADFRYAVLAAAQISGANLGVAQLRHADLRLANLEGASLRGADLSGGRLAGAKLAGADFAGAVLMGCDLRAADLSKVENLTQGQVEKTLCDLETRLPPGLIRPVKDT</sequence>
<evidence type="ECO:0000256" key="1">
    <source>
        <dbReference type="PROSITE-ProRule" id="PRU00169"/>
    </source>
</evidence>
<dbReference type="PANTHER" id="PTHR14136">
    <property type="entry name" value="BTB_POZ DOMAIN-CONTAINING PROTEIN KCTD9"/>
    <property type="match status" value="1"/>
</dbReference>
<dbReference type="PROSITE" id="PS50110">
    <property type="entry name" value="RESPONSE_REGULATORY"/>
    <property type="match status" value="1"/>
</dbReference>
<keyword evidence="1" id="KW-0597">Phosphoprotein</keyword>
<feature type="modified residue" description="4-aspartylphosphate" evidence="1">
    <location>
        <position position="67"/>
    </location>
</feature>